<reference evidence="1 2" key="3">
    <citation type="journal article" date="1996" name="Virology">
        <title>Analysis of 94 kb of the chlorella virus PBCV-1 330-kb genome: map positions 88 to 182.</title>
        <authorList>
            <person name="Lu Z."/>
            <person name="Li Y."/>
            <person name="Que Q."/>
            <person name="Kutish G.F."/>
            <person name="Rock D.L."/>
            <person name="Van Etten J.L."/>
        </authorList>
    </citation>
    <scope>NUCLEOTIDE SEQUENCE [LARGE SCALE GENOMIC DNA]</scope>
</reference>
<organism evidence="1 2">
    <name type="scientific">Paramecium bursaria Chlorella virus 1</name>
    <name type="common">PBCV-1</name>
    <dbReference type="NCBI Taxonomy" id="10506"/>
    <lineage>
        <taxon>Viruses</taxon>
        <taxon>Varidnaviria</taxon>
        <taxon>Bamfordvirae</taxon>
        <taxon>Nucleocytoviricota</taxon>
        <taxon>Megaviricetes</taxon>
        <taxon>Algavirales</taxon>
        <taxon>Phycodnaviridae</taxon>
        <taxon>Chlorovirus</taxon>
        <taxon>Chlorovirus vanettense</taxon>
    </lineage>
</organism>
<reference evidence="1 2" key="5">
    <citation type="journal article" date="1997" name="Virology">
        <title>Analysis of 74 kb of DNA located at the right end of the 330-kb chlorella virus PBCV-1 genome.</title>
        <authorList>
            <person name="Li Y."/>
            <person name="Lu Z."/>
            <person name="Sun L."/>
            <person name="Ropp S."/>
            <person name="Kutish G.F."/>
            <person name="Rock D.L."/>
            <person name="Van Etten J.L."/>
        </authorList>
    </citation>
    <scope>NUCLEOTIDE SEQUENCE [LARGE SCALE GENOMIC DNA]</scope>
</reference>
<dbReference type="Proteomes" id="UP000000862">
    <property type="component" value="Segment"/>
</dbReference>
<protein>
    <submittedName>
        <fullName evidence="1">Uncharacterized protein</fullName>
    </submittedName>
</protein>
<reference evidence="1 2" key="2">
    <citation type="journal article" date="1995" name="Virology">
        <title>Analysis of 43 kb of the Chlorella virus PBCV-1 330-kb genome: map positions 45 to 88.</title>
        <authorList>
            <person name="Li Y."/>
            <person name="Lu Z."/>
            <person name="Burbank D.E."/>
            <person name="Kutish G.F."/>
            <person name="Rock D.L."/>
            <person name="Van Etten J.L."/>
        </authorList>
    </citation>
    <scope>NUCLEOTIDE SEQUENCE [LARGE SCALE GENOMIC DNA]</scope>
</reference>
<dbReference type="KEGG" id="vg:918004"/>
<organismHost>
    <name type="scientific">Chlorella</name>
    <dbReference type="NCBI Taxonomy" id="3071"/>
</organismHost>
<name>Q98504_PBCV1</name>
<dbReference type="EMBL" id="JF411744">
    <property type="protein sequence ID" value="AAC96821.1"/>
    <property type="molecule type" value="Genomic_DNA"/>
</dbReference>
<dbReference type="OrthoDB" id="38246at10239"/>
<reference evidence="1 2" key="7">
    <citation type="journal article" date="2000" name="Virology">
        <title>Characterization of a beta-1,3-glucanase encoded by chlorella virus PBCV-1.</title>
        <authorList>
            <person name="Sun L."/>
            <person name="Gurnon J.R."/>
            <person name="Adams B.J."/>
            <person name="Graves M.V."/>
            <person name="Van Etten J.L."/>
        </authorList>
    </citation>
    <scope>NUCLEOTIDE SEQUENCE [LARGE SCALE GENOMIC DNA]</scope>
</reference>
<gene>
    <name evidence="1" type="primary">a453R</name>
</gene>
<keyword evidence="2" id="KW-1185">Reference proteome</keyword>
<proteinExistence type="predicted"/>
<sequence length="89" mass="10218">MTIKINYSSNHNLWLPTPRTELQYQVVSEGLVFHLRGILVVLRKDFHPRDLPPLGVVRLENAWVVECGVCCCGFDSSEVDILILRPFRP</sequence>
<reference evidence="1 2" key="4">
    <citation type="journal article" date="1996" name="Virology">
        <title>Analysis of 76 kb of the chlorella virus PBCV-1 330-kb genome: map positions 182 to 258.</title>
        <authorList>
            <person name="Kutish G.F."/>
            <person name="Li Y."/>
            <person name="Lu Z."/>
            <person name="Furuta M."/>
            <person name="Rock D.L."/>
            <person name="Van Etten J.L."/>
        </authorList>
    </citation>
    <scope>NUCLEOTIDE SEQUENCE [LARGE SCALE GENOMIC DNA]</scope>
</reference>
<dbReference type="RefSeq" id="NP_048810.1">
    <property type="nucleotide sequence ID" value="NC_000852.5"/>
</dbReference>
<dbReference type="GeneID" id="918004"/>
<reference evidence="1 2" key="1">
    <citation type="journal article" date="1995" name="Virology">
        <title>Analysis of 45 kb of DNA located at the left end of the chlorella virus PBCV-1 genome.</title>
        <authorList>
            <person name="Lu Z."/>
            <person name="Li Y."/>
            <person name="Zhang Y."/>
            <person name="Kutish G.F."/>
            <person name="Rock D.L."/>
            <person name="Van Etten J.L."/>
        </authorList>
    </citation>
    <scope>NUCLEOTIDE SEQUENCE [LARGE SCALE GENOMIC DNA]</scope>
</reference>
<evidence type="ECO:0000313" key="1">
    <source>
        <dbReference type="EMBL" id="AAC96821.1"/>
    </source>
</evidence>
<dbReference type="PIR" id="T17956">
    <property type="entry name" value="T17956"/>
</dbReference>
<reference evidence="1 2" key="6">
    <citation type="journal article" date="1999" name="Virology">
        <title>Chlorella virus PBCV-1 encodes a functional homospermidine synthase.</title>
        <authorList>
            <person name="Kaiser A."/>
            <person name="Vollmert M."/>
            <person name="Tholl D."/>
            <person name="Graves M.V."/>
            <person name="Gurnon J.R."/>
            <person name="Xing W."/>
            <person name="Lisec A.D."/>
            <person name="Nickerson K.W."/>
            <person name="Van Etten J.L."/>
        </authorList>
    </citation>
    <scope>NUCLEOTIDE SEQUENCE [LARGE SCALE GENOMIC DNA]</scope>
</reference>
<evidence type="ECO:0000313" key="2">
    <source>
        <dbReference type="Proteomes" id="UP000000862"/>
    </source>
</evidence>
<accession>Q98504</accession>
<reference evidence="1 2" key="8">
    <citation type="journal article" date="2010" name="J. Virol.">
        <title>Microarray analysis of Paramecium bursaria chlorella virus 1 transcription.</title>
        <authorList>
            <person name="Yanai-Balser G.M."/>
            <person name="Duncan G.A."/>
            <person name="Eudy J.D."/>
            <person name="Wang D."/>
            <person name="Li X."/>
            <person name="Agarkova I.V."/>
            <person name="Dunigan D.D."/>
            <person name="Van Etten J.L."/>
        </authorList>
    </citation>
    <scope>NUCLEOTIDE SEQUENCE [LARGE SCALE GENOMIC DNA]</scope>
</reference>